<sequence length="168" mass="19028">MPRGRGGRGRGRDGSGIGRGRKAGRGQVQSSSFLICKFFLKGTCNRGSQCRFRHEKDPMYYASIDETHDGMWSYIGLDGMMTSLDDDEFILDQERDFLDDVDNGDALLSQRENEFVKLDLTAIEEEVGPSLRDRGLMIASCVTRRLVEGYCPPIIRITRFDDTDMEEL</sequence>
<dbReference type="PROSITE" id="PS50103">
    <property type="entry name" value="ZF_C3H1"/>
    <property type="match status" value="1"/>
</dbReference>
<accession>A0ABD3NIC6</accession>
<dbReference type="InterPro" id="IPR000571">
    <property type="entry name" value="Znf_CCCH"/>
</dbReference>
<dbReference type="InterPro" id="IPR036855">
    <property type="entry name" value="Znf_CCCH_sf"/>
</dbReference>
<proteinExistence type="predicted"/>
<comment type="caution">
    <text evidence="7">The sequence shown here is derived from an EMBL/GenBank/DDBJ whole genome shotgun (WGS) entry which is preliminary data.</text>
</comment>
<feature type="zinc finger region" description="C3H1-type" evidence="4">
    <location>
        <begin position="30"/>
        <end position="57"/>
    </location>
</feature>
<dbReference type="EMBL" id="JALLPJ020001160">
    <property type="protein sequence ID" value="KAL3775289.1"/>
    <property type="molecule type" value="Genomic_DNA"/>
</dbReference>
<protein>
    <recommendedName>
        <fullName evidence="6">C3H1-type domain-containing protein</fullName>
    </recommendedName>
</protein>
<dbReference type="Pfam" id="PF18345">
    <property type="entry name" value="zf_CCCH_4"/>
    <property type="match status" value="1"/>
</dbReference>
<evidence type="ECO:0000256" key="1">
    <source>
        <dbReference type="ARBA" id="ARBA00022723"/>
    </source>
</evidence>
<evidence type="ECO:0000256" key="4">
    <source>
        <dbReference type="PROSITE-ProRule" id="PRU00723"/>
    </source>
</evidence>
<organism evidence="7 8">
    <name type="scientific">Cyclotella atomus</name>
    <dbReference type="NCBI Taxonomy" id="382360"/>
    <lineage>
        <taxon>Eukaryota</taxon>
        <taxon>Sar</taxon>
        <taxon>Stramenopiles</taxon>
        <taxon>Ochrophyta</taxon>
        <taxon>Bacillariophyta</taxon>
        <taxon>Coscinodiscophyceae</taxon>
        <taxon>Thalassiosirophycidae</taxon>
        <taxon>Stephanodiscales</taxon>
        <taxon>Stephanodiscaceae</taxon>
        <taxon>Cyclotella</taxon>
    </lineage>
</organism>
<dbReference type="SMART" id="SM00356">
    <property type="entry name" value="ZnF_C3H1"/>
    <property type="match status" value="1"/>
</dbReference>
<keyword evidence="3 4" id="KW-0862">Zinc</keyword>
<reference evidence="7 8" key="1">
    <citation type="submission" date="2024-10" db="EMBL/GenBank/DDBJ databases">
        <title>Updated reference genomes for cyclostephanoid diatoms.</title>
        <authorList>
            <person name="Roberts W.R."/>
            <person name="Alverson A.J."/>
        </authorList>
    </citation>
    <scope>NUCLEOTIDE SEQUENCE [LARGE SCALE GENOMIC DNA]</scope>
    <source>
        <strain evidence="7 8">AJA010-31</strain>
    </source>
</reference>
<dbReference type="Gene3D" id="4.10.1000.10">
    <property type="entry name" value="Zinc finger, CCCH-type"/>
    <property type="match status" value="1"/>
</dbReference>
<dbReference type="SUPFAM" id="SSF90229">
    <property type="entry name" value="CCCH zinc finger"/>
    <property type="match status" value="1"/>
</dbReference>
<evidence type="ECO:0000259" key="6">
    <source>
        <dbReference type="PROSITE" id="PS50103"/>
    </source>
</evidence>
<dbReference type="AlphaFoldDB" id="A0ABD3NIC6"/>
<evidence type="ECO:0000256" key="2">
    <source>
        <dbReference type="ARBA" id="ARBA00022771"/>
    </source>
</evidence>
<feature type="domain" description="C3H1-type" evidence="6">
    <location>
        <begin position="30"/>
        <end position="57"/>
    </location>
</feature>
<name>A0ABD3NIC6_9STRA</name>
<keyword evidence="2 4" id="KW-0863">Zinc-finger</keyword>
<feature type="region of interest" description="Disordered" evidence="5">
    <location>
        <begin position="1"/>
        <end position="25"/>
    </location>
</feature>
<evidence type="ECO:0000256" key="3">
    <source>
        <dbReference type="ARBA" id="ARBA00022833"/>
    </source>
</evidence>
<dbReference type="Proteomes" id="UP001530400">
    <property type="component" value="Unassembled WGS sequence"/>
</dbReference>
<evidence type="ECO:0000313" key="8">
    <source>
        <dbReference type="Proteomes" id="UP001530400"/>
    </source>
</evidence>
<keyword evidence="1 4" id="KW-0479">Metal-binding</keyword>
<dbReference type="GO" id="GO:0008270">
    <property type="term" value="F:zinc ion binding"/>
    <property type="evidence" value="ECO:0007669"/>
    <property type="project" value="UniProtKB-KW"/>
</dbReference>
<evidence type="ECO:0000313" key="7">
    <source>
        <dbReference type="EMBL" id="KAL3775289.1"/>
    </source>
</evidence>
<keyword evidence="8" id="KW-1185">Reference proteome</keyword>
<gene>
    <name evidence="7" type="ORF">ACHAWO_013095</name>
</gene>
<evidence type="ECO:0000256" key="5">
    <source>
        <dbReference type="SAM" id="MobiDB-lite"/>
    </source>
</evidence>